<feature type="chain" id="PRO_5047463457" description="Lipoprotein" evidence="1">
    <location>
        <begin position="27"/>
        <end position="307"/>
    </location>
</feature>
<keyword evidence="3" id="KW-1185">Reference proteome</keyword>
<sequence>MKKFAKKSYVFLKFSFLLVFFSMVYSCQTEELTPAHYDTTNNKKVTSTLKTSVVAPVSTKISSGNCNINCIKTDGPYYETTDRQIVTWGGSNDDKFSKTIDIVYYNTATDFILKVKSTEGWSDLVIDGVSSWTSVPVAANVWGTLTIPLSLGWKACDLKSFALKVSGKGPQASFNVNYSLFGLCNDCVTSFTGKAISCGESREAEYKFKSDSDLSSFKIQGGLTNFTGANAIVTVTGGTNTTTTQVTPGNSSNRVITVKGALSKCSEVIIRVTWNSTNTGSTITGDWSVVTDNLNVAPNPISGLTCN</sequence>
<accession>A0ABW6HQX9</accession>
<feature type="signal peptide" evidence="1">
    <location>
        <begin position="1"/>
        <end position="26"/>
    </location>
</feature>
<gene>
    <name evidence="2" type="ORF">ACFX5D_14890</name>
</gene>
<comment type="caution">
    <text evidence="2">The sequence shown here is derived from an EMBL/GenBank/DDBJ whole genome shotgun (WGS) entry which is preliminary data.</text>
</comment>
<proteinExistence type="predicted"/>
<evidence type="ECO:0000313" key="2">
    <source>
        <dbReference type="EMBL" id="MFE3849250.1"/>
    </source>
</evidence>
<keyword evidence="1" id="KW-0732">Signal</keyword>
<evidence type="ECO:0000313" key="3">
    <source>
        <dbReference type="Proteomes" id="UP001600039"/>
    </source>
</evidence>
<reference evidence="2 3" key="1">
    <citation type="submission" date="2024-06" db="EMBL/GenBank/DDBJ databases">
        <title>Flavobacterium spp. isolated from glacier.</title>
        <authorList>
            <person name="Han D."/>
        </authorList>
    </citation>
    <scope>NUCLEOTIDE SEQUENCE [LARGE SCALE GENOMIC DNA]</scope>
    <source>
        <strain evidence="2 3">LB3P45</strain>
    </source>
</reference>
<dbReference type="Proteomes" id="UP001600039">
    <property type="component" value="Unassembled WGS sequence"/>
</dbReference>
<evidence type="ECO:0000256" key="1">
    <source>
        <dbReference type="SAM" id="SignalP"/>
    </source>
</evidence>
<dbReference type="PROSITE" id="PS51257">
    <property type="entry name" value="PROKAR_LIPOPROTEIN"/>
    <property type="match status" value="1"/>
</dbReference>
<evidence type="ECO:0008006" key="4">
    <source>
        <dbReference type="Google" id="ProtNLM"/>
    </source>
</evidence>
<name>A0ABW6HQX9_9FLAO</name>
<organism evidence="2 3">
    <name type="scientific">Flavobacterium fructosi</name>
    <dbReference type="NCBI Taxonomy" id="3230416"/>
    <lineage>
        <taxon>Bacteria</taxon>
        <taxon>Pseudomonadati</taxon>
        <taxon>Bacteroidota</taxon>
        <taxon>Flavobacteriia</taxon>
        <taxon>Flavobacteriales</taxon>
        <taxon>Flavobacteriaceae</taxon>
        <taxon>Flavobacterium</taxon>
    </lineage>
</organism>
<protein>
    <recommendedName>
        <fullName evidence="4">Lipoprotein</fullName>
    </recommendedName>
</protein>
<dbReference type="RefSeq" id="WP_379858999.1">
    <property type="nucleotide sequence ID" value="NZ_JBHZQA010000012.1"/>
</dbReference>
<dbReference type="EMBL" id="JBHZQA010000012">
    <property type="protein sequence ID" value="MFE3849250.1"/>
    <property type="molecule type" value="Genomic_DNA"/>
</dbReference>